<keyword evidence="1" id="KW-0812">Transmembrane</keyword>
<dbReference type="EMBL" id="MN739535">
    <property type="protein sequence ID" value="QHT11498.1"/>
    <property type="molecule type" value="Genomic_DNA"/>
</dbReference>
<evidence type="ECO:0000313" key="2">
    <source>
        <dbReference type="EMBL" id="QHT11498.1"/>
    </source>
</evidence>
<proteinExistence type="predicted"/>
<keyword evidence="1" id="KW-1133">Transmembrane helix</keyword>
<accession>A0A6C0D3W8</accession>
<keyword evidence="1" id="KW-0472">Membrane</keyword>
<name>A0A6C0D3W8_9ZZZZ</name>
<organism evidence="2">
    <name type="scientific">viral metagenome</name>
    <dbReference type="NCBI Taxonomy" id="1070528"/>
    <lineage>
        <taxon>unclassified sequences</taxon>
        <taxon>metagenomes</taxon>
        <taxon>organismal metagenomes</taxon>
    </lineage>
</organism>
<dbReference type="AlphaFoldDB" id="A0A6C0D3W8"/>
<protein>
    <submittedName>
        <fullName evidence="2">Uncharacterized protein</fullName>
    </submittedName>
</protein>
<reference evidence="2" key="1">
    <citation type="journal article" date="2020" name="Nature">
        <title>Giant virus diversity and host interactions through global metagenomics.</title>
        <authorList>
            <person name="Schulz F."/>
            <person name="Roux S."/>
            <person name="Paez-Espino D."/>
            <person name="Jungbluth S."/>
            <person name="Walsh D.A."/>
            <person name="Denef V.J."/>
            <person name="McMahon K.D."/>
            <person name="Konstantinidis K.T."/>
            <person name="Eloe-Fadrosh E.A."/>
            <person name="Kyrpides N.C."/>
            <person name="Woyke T."/>
        </authorList>
    </citation>
    <scope>NUCLEOTIDE SEQUENCE</scope>
    <source>
        <strain evidence="2">GVMAG-M-3300023174-116</strain>
    </source>
</reference>
<sequence>MATTPNPNICISDKPLGIQHPYSYCVKPSDEMVPTNFTQGGLSMKNTGAVLSGLFSYIDYLTLDATPGTADVCKDNSGNGIIGNKYFLKTNIKCRAIDEAGATISGEHYLHKYIDNASTIGGLITGGRPQNDVNGLIPSTFASAGKIGGNVMDIMTAFSGDTNPYCMKVSMRCHVINSENEAANYKGFSPDAYLSLDDIRDIKDESLFEPRKPIIPAIQEETTTEEFTTITPDANINNIINNIIYQNSDKIQSITELEKAINQINFQDEFLIKTYYVGFSILLIIIIFKLINKKY</sequence>
<feature type="transmembrane region" description="Helical" evidence="1">
    <location>
        <begin position="274"/>
        <end position="291"/>
    </location>
</feature>
<evidence type="ECO:0000256" key="1">
    <source>
        <dbReference type="SAM" id="Phobius"/>
    </source>
</evidence>